<feature type="short sequence motif" description="Cysteine switch" evidence="15">
    <location>
        <begin position="81"/>
        <end position="88"/>
    </location>
</feature>
<keyword evidence="5" id="KW-0645">Protease</keyword>
<evidence type="ECO:0000256" key="7">
    <source>
        <dbReference type="ARBA" id="ARBA00022729"/>
    </source>
</evidence>
<dbReference type="GO" id="GO:0004222">
    <property type="term" value="F:metalloendopeptidase activity"/>
    <property type="evidence" value="ECO:0007669"/>
    <property type="project" value="InterPro"/>
</dbReference>
<sequence>MLFAVSVLASVSCILAFPKPQDNSEGSDSDEEFAKDYLRKFYPTLPKSMNLDERIKEMQRFFGMRVTGKLNKETMDTMHTPRCGMPDVAQFTLFAGRPKWPRNSLTYRILNYTPDLPVPVVNDAIQKAFQVWSNVTPLTFRMIPGGQADIFIQFSQGGHGDSNPFDGPSNVLAHAYAPGNGIGGDAHFDEGERWSNSNLGINLFLVAAHEFGHSLGLGHSDDRQALMFPTYRFVNANSFRLGQDDINGIQSLYGRRQ</sequence>
<keyword evidence="7 16" id="KW-0732">Signal</keyword>
<dbReference type="SUPFAM" id="SSF47090">
    <property type="entry name" value="PGBD-like"/>
    <property type="match status" value="1"/>
</dbReference>
<evidence type="ECO:0000313" key="18">
    <source>
        <dbReference type="Ensembl" id="ENSLLEP00000034257.1"/>
    </source>
</evidence>
<evidence type="ECO:0000256" key="6">
    <source>
        <dbReference type="ARBA" id="ARBA00022723"/>
    </source>
</evidence>
<evidence type="ECO:0000256" key="12">
    <source>
        <dbReference type="ARBA" id="ARBA00023145"/>
    </source>
</evidence>
<dbReference type="Ensembl" id="ENSLLET00000035561.1">
    <property type="protein sequence ID" value="ENSLLEP00000034257.1"/>
    <property type="gene ID" value="ENSLLEG00000021666.1"/>
</dbReference>
<name>A0A8C5QAF0_9ANUR</name>
<feature type="binding site" evidence="14">
    <location>
        <position position="219"/>
    </location>
    <ligand>
        <name>Zn(2+)</name>
        <dbReference type="ChEBI" id="CHEBI:29105"/>
        <label>2</label>
        <note>catalytic</note>
    </ligand>
</feature>
<dbReference type="GO" id="GO:0008270">
    <property type="term" value="F:zinc ion binding"/>
    <property type="evidence" value="ECO:0007669"/>
    <property type="project" value="InterPro"/>
</dbReference>
<dbReference type="GO" id="GO:0005615">
    <property type="term" value="C:extracellular space"/>
    <property type="evidence" value="ECO:0007669"/>
    <property type="project" value="TreeGrafter"/>
</dbReference>
<keyword evidence="10 14" id="KW-0106">Calcium</keyword>
<dbReference type="SMART" id="SM00235">
    <property type="entry name" value="ZnMc"/>
    <property type="match status" value="1"/>
</dbReference>
<feature type="domain" description="Peptidase metallopeptidase" evidence="17">
    <location>
        <begin position="96"/>
        <end position="255"/>
    </location>
</feature>
<dbReference type="InterPro" id="IPR021190">
    <property type="entry name" value="Pept_M10A"/>
</dbReference>
<dbReference type="InterPro" id="IPR006026">
    <property type="entry name" value="Peptidase_Metallo"/>
</dbReference>
<dbReference type="GeneTree" id="ENSGT00940000160903"/>
<dbReference type="GO" id="GO:0006508">
    <property type="term" value="P:proteolysis"/>
    <property type="evidence" value="ECO:0007669"/>
    <property type="project" value="UniProtKB-KW"/>
</dbReference>
<dbReference type="OrthoDB" id="406838at2759"/>
<evidence type="ECO:0000256" key="11">
    <source>
        <dbReference type="ARBA" id="ARBA00023049"/>
    </source>
</evidence>
<dbReference type="FunFam" id="3.40.390.10:FF:000007">
    <property type="entry name" value="Collagenase 3"/>
    <property type="match status" value="1"/>
</dbReference>
<keyword evidence="11" id="KW-0482">Metalloprotease</keyword>
<dbReference type="Pfam" id="PF00413">
    <property type="entry name" value="Peptidase_M10"/>
    <property type="match status" value="1"/>
</dbReference>
<proteinExistence type="inferred from homology"/>
<feature type="binding site" evidence="14">
    <location>
        <position position="192"/>
    </location>
    <ligand>
        <name>Ca(2+)</name>
        <dbReference type="ChEBI" id="CHEBI:29108"/>
        <label>1</label>
    </ligand>
</feature>
<evidence type="ECO:0000313" key="19">
    <source>
        <dbReference type="Proteomes" id="UP000694569"/>
    </source>
</evidence>
<feature type="binding site" evidence="14">
    <location>
        <position position="161"/>
    </location>
    <ligand>
        <name>Zn(2+)</name>
        <dbReference type="ChEBI" id="CHEBI:29105"/>
        <label>1</label>
    </ligand>
</feature>
<evidence type="ECO:0000256" key="13">
    <source>
        <dbReference type="PIRSR" id="PIRSR621190-1"/>
    </source>
</evidence>
<feature type="binding site" evidence="14">
    <location>
        <position position="227"/>
    </location>
    <ligand>
        <name>Zn(2+)</name>
        <dbReference type="ChEBI" id="CHEBI:29105"/>
        <label>2</label>
        <note>catalytic</note>
    </ligand>
</feature>
<comment type="cofactor">
    <cofactor evidence="14">
        <name>Zn(2+)</name>
        <dbReference type="ChEBI" id="CHEBI:29105"/>
    </cofactor>
    <text evidence="14">Binds 2 Zn(2+) ions per subunit.</text>
</comment>
<evidence type="ECO:0000256" key="10">
    <source>
        <dbReference type="ARBA" id="ARBA00022837"/>
    </source>
</evidence>
<evidence type="ECO:0000256" key="3">
    <source>
        <dbReference type="ARBA" id="ARBA00022525"/>
    </source>
</evidence>
<dbReference type="InterPro" id="IPR021158">
    <property type="entry name" value="Pept_M10A_Zn_BS"/>
</dbReference>
<dbReference type="InterPro" id="IPR024079">
    <property type="entry name" value="MetalloPept_cat_dom_sf"/>
</dbReference>
<feature type="binding site" evidence="14">
    <location>
        <position position="213"/>
    </location>
    <ligand>
        <name>Zn(2+)</name>
        <dbReference type="ChEBI" id="CHEBI:29105"/>
        <label>2</label>
        <note>catalytic</note>
    </ligand>
</feature>
<keyword evidence="12" id="KW-0865">Zymogen</keyword>
<accession>A0A8C5QAF0</accession>
<feature type="binding site" evidence="14">
    <location>
        <position position="192"/>
    </location>
    <ligand>
        <name>Ca(2+)</name>
        <dbReference type="ChEBI" id="CHEBI:29108"/>
        <label>3</label>
    </ligand>
</feature>
<dbReference type="InterPro" id="IPR036365">
    <property type="entry name" value="PGBD-like_sf"/>
</dbReference>
<evidence type="ECO:0000256" key="4">
    <source>
        <dbReference type="ARBA" id="ARBA00022530"/>
    </source>
</evidence>
<dbReference type="AlphaFoldDB" id="A0A8C5QAF0"/>
<comment type="similarity">
    <text evidence="2">Belongs to the peptidase M10A family.</text>
</comment>
<dbReference type="Pfam" id="PF01471">
    <property type="entry name" value="PG_binding_1"/>
    <property type="match status" value="1"/>
</dbReference>
<keyword evidence="6 14" id="KW-0479">Metal-binding</keyword>
<feature type="binding site" evidence="14">
    <location>
        <position position="189"/>
    </location>
    <ligand>
        <name>Ca(2+)</name>
        <dbReference type="ChEBI" id="CHEBI:29108"/>
        <label>3</label>
    </ligand>
</feature>
<dbReference type="Proteomes" id="UP000694569">
    <property type="component" value="Unplaced"/>
</dbReference>
<feature type="binding site" evidence="14">
    <location>
        <position position="187"/>
    </location>
    <ligand>
        <name>Zn(2+)</name>
        <dbReference type="ChEBI" id="CHEBI:29105"/>
        <label>1</label>
    </ligand>
</feature>
<feature type="binding site" evidence="14">
    <location>
        <position position="185"/>
    </location>
    <ligand>
        <name>Ca(2+)</name>
        <dbReference type="ChEBI" id="CHEBI:29108"/>
        <label>2</label>
    </ligand>
</feature>
<evidence type="ECO:0000256" key="14">
    <source>
        <dbReference type="PIRSR" id="PIRSR621190-2"/>
    </source>
</evidence>
<dbReference type="CDD" id="cd04278">
    <property type="entry name" value="ZnMc_MMP"/>
    <property type="match status" value="1"/>
</dbReference>
<feature type="binding site" evidence="14">
    <location>
        <position position="159"/>
    </location>
    <ligand>
        <name>Zn(2+)</name>
        <dbReference type="ChEBI" id="CHEBI:29105"/>
        <label>1</label>
    </ligand>
</feature>
<reference evidence="18" key="2">
    <citation type="submission" date="2025-09" db="UniProtKB">
        <authorList>
            <consortium name="Ensembl"/>
        </authorList>
    </citation>
    <scope>IDENTIFICATION</scope>
</reference>
<dbReference type="GO" id="GO:0031012">
    <property type="term" value="C:extracellular matrix"/>
    <property type="evidence" value="ECO:0007669"/>
    <property type="project" value="InterPro"/>
</dbReference>
<comment type="subcellular location">
    <subcellularLocation>
        <location evidence="1">Secreted</location>
        <location evidence="1">Extracellular space</location>
        <location evidence="1">Extracellular matrix</location>
    </subcellularLocation>
</comment>
<dbReference type="GO" id="GO:0030198">
    <property type="term" value="P:extracellular matrix organization"/>
    <property type="evidence" value="ECO:0007669"/>
    <property type="project" value="TreeGrafter"/>
</dbReference>
<feature type="binding site" evidence="14">
    <location>
        <position position="183"/>
    </location>
    <ligand>
        <name>Ca(2+)</name>
        <dbReference type="ChEBI" id="CHEBI:29108"/>
        <label>2</label>
    </ligand>
</feature>
<feature type="active site" evidence="13">
    <location>
        <position position="210"/>
    </location>
</feature>
<feature type="binding site" evidence="14">
    <location>
        <position position="209"/>
    </location>
    <ligand>
        <name>Zn(2+)</name>
        <dbReference type="ChEBI" id="CHEBI:29105"/>
        <label>2</label>
        <note>catalytic</note>
    </ligand>
</feature>
<keyword evidence="3" id="KW-0964">Secreted</keyword>
<feature type="signal peptide" evidence="16">
    <location>
        <begin position="1"/>
        <end position="16"/>
    </location>
</feature>
<feature type="binding site" evidence="14">
    <location>
        <position position="174"/>
    </location>
    <ligand>
        <name>Zn(2+)</name>
        <dbReference type="ChEBI" id="CHEBI:29105"/>
        <label>1</label>
    </ligand>
</feature>
<evidence type="ECO:0000256" key="15">
    <source>
        <dbReference type="PIRSR" id="PIRSR621190-5"/>
    </source>
</evidence>
<evidence type="ECO:0000259" key="17">
    <source>
        <dbReference type="SMART" id="SM00235"/>
    </source>
</evidence>
<protein>
    <recommendedName>
        <fullName evidence="17">Peptidase metallopeptidase domain-containing protein</fullName>
    </recommendedName>
</protein>
<feature type="binding site" evidence="14">
    <location>
        <position position="169"/>
    </location>
    <ligand>
        <name>Ca(2+)</name>
        <dbReference type="ChEBI" id="CHEBI:29108"/>
        <label>3</label>
    </ligand>
</feature>
<feature type="binding site" evidence="14">
    <location>
        <position position="166"/>
    </location>
    <ligand>
        <name>Ca(2+)</name>
        <dbReference type="ChEBI" id="CHEBI:29108"/>
        <label>3</label>
    </ligand>
</feature>
<dbReference type="GO" id="GO:0030574">
    <property type="term" value="P:collagen catabolic process"/>
    <property type="evidence" value="ECO:0007669"/>
    <property type="project" value="TreeGrafter"/>
</dbReference>
<evidence type="ECO:0000256" key="5">
    <source>
        <dbReference type="ARBA" id="ARBA00022670"/>
    </source>
</evidence>
<evidence type="ECO:0000256" key="2">
    <source>
        <dbReference type="ARBA" id="ARBA00010370"/>
    </source>
</evidence>
<keyword evidence="9 14" id="KW-0862">Zinc</keyword>
<feature type="binding site" evidence="14">
    <location>
        <position position="167"/>
    </location>
    <ligand>
        <name>Ca(2+)</name>
        <dbReference type="ChEBI" id="CHEBI:29108"/>
        <label>3</label>
    </ligand>
</feature>
<dbReference type="SUPFAM" id="SSF55486">
    <property type="entry name" value="Metalloproteases ('zincins'), catalytic domain"/>
    <property type="match status" value="1"/>
</dbReference>
<dbReference type="Gene3D" id="3.40.390.10">
    <property type="entry name" value="Collagenase (Catalytic Domain)"/>
    <property type="match status" value="1"/>
</dbReference>
<evidence type="ECO:0000256" key="8">
    <source>
        <dbReference type="ARBA" id="ARBA00022801"/>
    </source>
</evidence>
<evidence type="ECO:0000256" key="9">
    <source>
        <dbReference type="ARBA" id="ARBA00022833"/>
    </source>
</evidence>
<feature type="binding site" evidence="14">
    <location>
        <position position="115"/>
    </location>
    <ligand>
        <name>Ca(2+)</name>
        <dbReference type="ChEBI" id="CHEBI:29108"/>
        <label>1</label>
    </ligand>
</feature>
<organism evidence="18 19">
    <name type="scientific">Leptobrachium leishanense</name>
    <name type="common">Leishan spiny toad</name>
    <dbReference type="NCBI Taxonomy" id="445787"/>
    <lineage>
        <taxon>Eukaryota</taxon>
        <taxon>Metazoa</taxon>
        <taxon>Chordata</taxon>
        <taxon>Craniata</taxon>
        <taxon>Vertebrata</taxon>
        <taxon>Euteleostomi</taxon>
        <taxon>Amphibia</taxon>
        <taxon>Batrachia</taxon>
        <taxon>Anura</taxon>
        <taxon>Pelobatoidea</taxon>
        <taxon>Megophryidae</taxon>
        <taxon>Leptobrachium</taxon>
    </lineage>
</organism>
<keyword evidence="4" id="KW-0272">Extracellular matrix</keyword>
<keyword evidence="19" id="KW-1185">Reference proteome</keyword>
<feature type="binding site" description="in inhibited form" evidence="14">
    <location>
        <position position="83"/>
    </location>
    <ligand>
        <name>Zn(2+)</name>
        <dbReference type="ChEBI" id="CHEBI:29105"/>
        <label>2</label>
        <note>catalytic</note>
    </ligand>
</feature>
<dbReference type="PROSITE" id="PS00546">
    <property type="entry name" value="CYSTEINE_SWITCH"/>
    <property type="match status" value="1"/>
</dbReference>
<keyword evidence="8" id="KW-0378">Hydrolase</keyword>
<dbReference type="PANTHER" id="PTHR10201">
    <property type="entry name" value="MATRIX METALLOPROTEINASE"/>
    <property type="match status" value="1"/>
</dbReference>
<feature type="binding site" evidence="14">
    <location>
        <position position="149"/>
    </location>
    <ligand>
        <name>Ca(2+)</name>
        <dbReference type="ChEBI" id="CHEBI:29108"/>
        <label>2</label>
    </ligand>
</feature>
<dbReference type="PANTHER" id="PTHR10201:SF317">
    <property type="entry name" value="MATRILYSIN-LIKE"/>
    <property type="match status" value="1"/>
</dbReference>
<dbReference type="PRINTS" id="PR00138">
    <property type="entry name" value="MATRIXIN"/>
</dbReference>
<comment type="cofactor">
    <cofactor evidence="14">
        <name>Ca(2+)</name>
        <dbReference type="ChEBI" id="CHEBI:29108"/>
    </cofactor>
    <text evidence="14">Can bind about 5 Ca(2+) ions per subunit.</text>
</comment>
<dbReference type="InterPro" id="IPR033739">
    <property type="entry name" value="M10A_MMP"/>
</dbReference>
<evidence type="ECO:0000256" key="1">
    <source>
        <dbReference type="ARBA" id="ARBA00004498"/>
    </source>
</evidence>
<dbReference type="InterPro" id="IPR002477">
    <property type="entry name" value="Peptidoglycan-bd-like"/>
</dbReference>
<dbReference type="InterPro" id="IPR001818">
    <property type="entry name" value="Pept_M10_metallopeptidase"/>
</dbReference>
<evidence type="ECO:0000256" key="16">
    <source>
        <dbReference type="SAM" id="SignalP"/>
    </source>
</evidence>
<feature type="chain" id="PRO_5034434824" description="Peptidase metallopeptidase domain-containing protein" evidence="16">
    <location>
        <begin position="17"/>
        <end position="257"/>
    </location>
</feature>
<reference evidence="18" key="1">
    <citation type="submission" date="2025-08" db="UniProtKB">
        <authorList>
            <consortium name="Ensembl"/>
        </authorList>
    </citation>
    <scope>IDENTIFICATION</scope>
</reference>